<feature type="region of interest" description="Disordered" evidence="1">
    <location>
        <begin position="68"/>
        <end position="97"/>
    </location>
</feature>
<keyword evidence="3" id="KW-1185">Reference proteome</keyword>
<accession>A0A7L7SNM7</accession>
<protein>
    <submittedName>
        <fullName evidence="2">Uncharacterized protein</fullName>
    </submittedName>
</protein>
<evidence type="ECO:0000313" key="2">
    <source>
        <dbReference type="EMBL" id="QOC55747.1"/>
    </source>
</evidence>
<gene>
    <name evidence="2" type="primary">47</name>
    <name evidence="2" type="ORF">SEA_ARCHIMEDES_47</name>
</gene>
<sequence>MTENTAPKTEMTDLQRKALELLAYNKPLNSSITKRTLNSLIKKGWATLDANTYWISAEGRKAVGIASEWERKPKETKPKTERKAAPRKQPQECRCGCGEMTGGGNYRPGHDARHAGQVVLSAMEGNDLEALIDLHFFDTPRLEEKVRKNYKLAMEREAKKAARAAAKEQAK</sequence>
<feature type="compositionally biased region" description="Basic and acidic residues" evidence="1">
    <location>
        <begin position="68"/>
        <end position="84"/>
    </location>
</feature>
<name>A0A7L7SNM7_9CAUD</name>
<proteinExistence type="predicted"/>
<dbReference type="EMBL" id="MT771339">
    <property type="protein sequence ID" value="QOC55747.1"/>
    <property type="molecule type" value="Genomic_DNA"/>
</dbReference>
<reference evidence="2 3" key="1">
    <citation type="submission" date="2020-07" db="EMBL/GenBank/DDBJ databases">
        <authorList>
            <person name="Buterbaugh K.M."/>
            <person name="Dean A.J."/>
            <person name="Durmis N.D."/>
            <person name="Gonzalez I.M."/>
            <person name="Kowalski E.M."/>
            <person name="Mundorff O.G."/>
            <person name="Vimal D."/>
            <person name="Chamarti P.R."/>
            <person name="Xu J."/>
            <person name="Butela K.A."/>
            <person name="Garlena R.A."/>
            <person name="Russell D.A."/>
            <person name="Pope W.H."/>
            <person name="Jacobs-Sera D."/>
            <person name="Hatfull G.F."/>
        </authorList>
    </citation>
    <scope>NUCLEOTIDE SEQUENCE [LARGE SCALE GENOMIC DNA]</scope>
</reference>
<evidence type="ECO:0000256" key="1">
    <source>
        <dbReference type="SAM" id="MobiDB-lite"/>
    </source>
</evidence>
<dbReference type="RefSeq" id="YP_010049656.1">
    <property type="nucleotide sequence ID" value="NC_054392.1"/>
</dbReference>
<dbReference type="KEGG" id="vg:63742975"/>
<evidence type="ECO:0000313" key="3">
    <source>
        <dbReference type="Proteomes" id="UP000516653"/>
    </source>
</evidence>
<dbReference type="Proteomes" id="UP000516653">
    <property type="component" value="Segment"/>
</dbReference>
<organism evidence="2 3">
    <name type="scientific">Gordonia phage Archimedes</name>
    <dbReference type="NCBI Taxonomy" id="2759389"/>
    <lineage>
        <taxon>Viruses</taxon>
        <taxon>Duplodnaviria</taxon>
        <taxon>Heunggongvirae</taxon>
        <taxon>Uroviricota</taxon>
        <taxon>Caudoviricetes</taxon>
        <taxon>Archimedesvirus</taxon>
        <taxon>Archimedesvirus archimedes</taxon>
    </lineage>
</organism>
<dbReference type="GeneID" id="63742975"/>